<feature type="non-terminal residue" evidence="2">
    <location>
        <position position="1"/>
    </location>
</feature>
<evidence type="ECO:0000313" key="2">
    <source>
        <dbReference type="EMBL" id="KAK2712772.1"/>
    </source>
</evidence>
<protein>
    <recommendedName>
        <fullName evidence="1">Reverse transcriptase domain-containing protein</fullName>
    </recommendedName>
</protein>
<comment type="caution">
    <text evidence="2">The sequence shown here is derived from an EMBL/GenBank/DDBJ whole genome shotgun (WGS) entry which is preliminary data.</text>
</comment>
<dbReference type="GO" id="GO:0071897">
    <property type="term" value="P:DNA biosynthetic process"/>
    <property type="evidence" value="ECO:0007669"/>
    <property type="project" value="UniProtKB-ARBA"/>
</dbReference>
<dbReference type="AlphaFoldDB" id="A0AA88HXG1"/>
<proteinExistence type="predicted"/>
<dbReference type="PANTHER" id="PTHR19446">
    <property type="entry name" value="REVERSE TRANSCRIPTASES"/>
    <property type="match status" value="1"/>
</dbReference>
<reference evidence="2" key="1">
    <citation type="submission" date="2023-07" db="EMBL/GenBank/DDBJ databases">
        <title>Chromosome-level genome assembly of Artemia franciscana.</title>
        <authorList>
            <person name="Jo E."/>
        </authorList>
    </citation>
    <scope>NUCLEOTIDE SEQUENCE</scope>
    <source>
        <tissue evidence="2">Whole body</tissue>
    </source>
</reference>
<evidence type="ECO:0000259" key="1">
    <source>
        <dbReference type="PROSITE" id="PS50878"/>
    </source>
</evidence>
<dbReference type="PROSITE" id="PS50878">
    <property type="entry name" value="RT_POL"/>
    <property type="match status" value="1"/>
</dbReference>
<dbReference type="InterPro" id="IPR000477">
    <property type="entry name" value="RT_dom"/>
</dbReference>
<dbReference type="Pfam" id="PF00078">
    <property type="entry name" value="RVT_1"/>
    <property type="match status" value="1"/>
</dbReference>
<feature type="domain" description="Reverse transcriptase" evidence="1">
    <location>
        <begin position="1"/>
        <end position="277"/>
    </location>
</feature>
<accession>A0AA88HXG1</accession>
<dbReference type="Proteomes" id="UP001187531">
    <property type="component" value="Unassembled WGS sequence"/>
</dbReference>
<keyword evidence="3" id="KW-1185">Reference proteome</keyword>
<name>A0AA88HXG1_ARTSF</name>
<dbReference type="InterPro" id="IPR043502">
    <property type="entry name" value="DNA/RNA_pol_sf"/>
</dbReference>
<dbReference type="EMBL" id="JAVRJZ010000015">
    <property type="protein sequence ID" value="KAK2712772.1"/>
    <property type="molecule type" value="Genomic_DNA"/>
</dbReference>
<evidence type="ECO:0000313" key="3">
    <source>
        <dbReference type="Proteomes" id="UP001187531"/>
    </source>
</evidence>
<gene>
    <name evidence="2" type="ORF">QYM36_011461</name>
</gene>
<sequence length="388" mass="42859">EVKDTISKLQPGATDSDGIHSLMLKNLPDTFVELLTELFNRSVIESAIPSEWNKAIVIPLLKADHIQIEQLGLLPGRSTTDALVRLEHLTKLSFKKGKAVHVIFLDMDSAFDRVDVGQLIRKLSVLGLPDLLVNWIHQVLMGREVQASLGGCYSEFKRKAYDIGLPQGSVLSPLLFSVYCDDISLENVLGAELFLYADDIAVAVVGRDPLSLQSAPQRAVDMLSIWANSNTIVFSTHKSVSVFFYKMHNLAAFKPQMKLNGQWIVVAEQARFLGATSESKKGKDACTTCDENPDAESNAVNCDSVNAADLQARVDKTPEPLEPAITDVRGLDIKIKDTVKQSFSEFKEELKKDIDVKFMDIETRVSKLEQTSSTAADPALLQKPIDCR</sequence>
<organism evidence="2 3">
    <name type="scientific">Artemia franciscana</name>
    <name type="common">Brine shrimp</name>
    <name type="synonym">Artemia sanfranciscana</name>
    <dbReference type="NCBI Taxonomy" id="6661"/>
    <lineage>
        <taxon>Eukaryota</taxon>
        <taxon>Metazoa</taxon>
        <taxon>Ecdysozoa</taxon>
        <taxon>Arthropoda</taxon>
        <taxon>Crustacea</taxon>
        <taxon>Branchiopoda</taxon>
        <taxon>Anostraca</taxon>
        <taxon>Artemiidae</taxon>
        <taxon>Artemia</taxon>
    </lineage>
</organism>
<dbReference type="SUPFAM" id="SSF56672">
    <property type="entry name" value="DNA/RNA polymerases"/>
    <property type="match status" value="1"/>
</dbReference>